<feature type="region of interest" description="Disordered" evidence="1">
    <location>
        <begin position="76"/>
        <end position="147"/>
    </location>
</feature>
<keyword evidence="2" id="KW-0472">Membrane</keyword>
<name>A0ABW0UVB8_9ACTN</name>
<dbReference type="EMBL" id="JBHSNY010000010">
    <property type="protein sequence ID" value="MFC5637491.1"/>
    <property type="molecule type" value="Genomic_DNA"/>
</dbReference>
<feature type="transmembrane region" description="Helical" evidence="2">
    <location>
        <begin position="25"/>
        <end position="44"/>
    </location>
</feature>
<evidence type="ECO:0000256" key="1">
    <source>
        <dbReference type="SAM" id="MobiDB-lite"/>
    </source>
</evidence>
<dbReference type="RefSeq" id="WP_381026947.1">
    <property type="nucleotide sequence ID" value="NZ_JBHSNY010000010.1"/>
</dbReference>
<evidence type="ECO:0000313" key="4">
    <source>
        <dbReference type="Proteomes" id="UP001596154"/>
    </source>
</evidence>
<evidence type="ECO:0000313" key="3">
    <source>
        <dbReference type="EMBL" id="MFC5637491.1"/>
    </source>
</evidence>
<dbReference type="Proteomes" id="UP001596154">
    <property type="component" value="Unassembled WGS sequence"/>
</dbReference>
<evidence type="ECO:0000256" key="2">
    <source>
        <dbReference type="SAM" id="Phobius"/>
    </source>
</evidence>
<keyword evidence="4" id="KW-1185">Reference proteome</keyword>
<protein>
    <submittedName>
        <fullName evidence="3">Uncharacterized protein</fullName>
    </submittedName>
</protein>
<comment type="caution">
    <text evidence="3">The sequence shown here is derived from an EMBL/GenBank/DDBJ whole genome shotgun (WGS) entry which is preliminary data.</text>
</comment>
<keyword evidence="2" id="KW-1133">Transmembrane helix</keyword>
<organism evidence="3 4">
    <name type="scientific">Streptomyces bullii</name>
    <dbReference type="NCBI Taxonomy" id="349910"/>
    <lineage>
        <taxon>Bacteria</taxon>
        <taxon>Bacillati</taxon>
        <taxon>Actinomycetota</taxon>
        <taxon>Actinomycetes</taxon>
        <taxon>Kitasatosporales</taxon>
        <taxon>Streptomycetaceae</taxon>
        <taxon>Streptomyces</taxon>
    </lineage>
</organism>
<proteinExistence type="predicted"/>
<accession>A0ABW0UVB8</accession>
<sequence length="147" mass="15149">MSAGVSTASGKAEMVEAVLRFMPDWVQITVLALVVLAVLVSWGLKLKRRIAYRRAVRAGRPVHAAAQCGQGRGADHLGAYAPQQGSGADHLGAYAPQAQQGSGADHLGAPQGSGAGHLGAYAQQPQRQPSGADFLGAYAPQQRQGPA</sequence>
<reference evidence="4" key="1">
    <citation type="journal article" date="2019" name="Int. J. Syst. Evol. Microbiol.">
        <title>The Global Catalogue of Microorganisms (GCM) 10K type strain sequencing project: providing services to taxonomists for standard genome sequencing and annotation.</title>
        <authorList>
            <consortium name="The Broad Institute Genomics Platform"/>
            <consortium name="The Broad Institute Genome Sequencing Center for Infectious Disease"/>
            <person name="Wu L."/>
            <person name="Ma J."/>
        </authorList>
    </citation>
    <scope>NUCLEOTIDE SEQUENCE [LARGE SCALE GENOMIC DNA]</scope>
    <source>
        <strain evidence="4">CGMCC 4.7248</strain>
    </source>
</reference>
<gene>
    <name evidence="3" type="ORF">ACFPZJ_27685</name>
</gene>
<keyword evidence="2" id="KW-0812">Transmembrane</keyword>